<dbReference type="EMBL" id="CP013690">
    <property type="protein sequence ID" value="ALU25499.1"/>
    <property type="molecule type" value="Genomic_DNA"/>
</dbReference>
<dbReference type="RefSeq" id="WP_006259912.1">
    <property type="nucleotide sequence ID" value="NZ_BCMQ01000009.1"/>
</dbReference>
<dbReference type="Proteomes" id="UP000069030">
    <property type="component" value="Chromosome"/>
</dbReference>
<dbReference type="SUPFAM" id="SSF54001">
    <property type="entry name" value="Cysteine proteinases"/>
    <property type="match status" value="1"/>
</dbReference>
<name>A0A0S7EA94_9FLAO</name>
<dbReference type="AlphaFoldDB" id="A0A0S7EA94"/>
<dbReference type="InterPro" id="IPR038765">
    <property type="entry name" value="Papain-like_cys_pep_sf"/>
</dbReference>
<protein>
    <submittedName>
        <fullName evidence="1">Amidase</fullName>
    </submittedName>
</protein>
<dbReference type="InterPro" id="IPR007921">
    <property type="entry name" value="CHAP_dom"/>
</dbReference>
<proteinExistence type="predicted"/>
<evidence type="ECO:0000313" key="1">
    <source>
        <dbReference type="EMBL" id="ALU25499.1"/>
    </source>
</evidence>
<dbReference type="Gene3D" id="3.90.1720.10">
    <property type="entry name" value="endopeptidase domain like (from Nostoc punctiforme)"/>
    <property type="match status" value="1"/>
</dbReference>
<organism evidence="1 2">
    <name type="scientific">Myroides odoratimimus</name>
    <dbReference type="NCBI Taxonomy" id="76832"/>
    <lineage>
        <taxon>Bacteria</taxon>
        <taxon>Pseudomonadati</taxon>
        <taxon>Bacteroidota</taxon>
        <taxon>Flavobacteriia</taxon>
        <taxon>Flavobacteriales</taxon>
        <taxon>Flavobacteriaceae</taxon>
        <taxon>Myroides</taxon>
    </lineage>
</organism>
<gene>
    <name evidence="1" type="ORF">AS202_04740</name>
</gene>
<evidence type="ECO:0000313" key="2">
    <source>
        <dbReference type="Proteomes" id="UP000069030"/>
    </source>
</evidence>
<dbReference type="KEGG" id="mod:AS202_04740"/>
<accession>A0A0S7EA94</accession>
<reference evidence="1 2" key="1">
    <citation type="journal article" date="2016" name="J. Zhejiang Univ. Sci. B">
        <title>Antibiotic resistance mechanisms of Myroides sp.</title>
        <authorList>
            <person name="Hu S."/>
            <person name="Yuan S."/>
            <person name="Qu H."/>
            <person name="Jiang T."/>
            <person name="Zhou Y."/>
            <person name="Wang M."/>
            <person name="Ming D."/>
        </authorList>
    </citation>
    <scope>NUCLEOTIDE SEQUENCE [LARGE SCALE GENOMIC DNA]</scope>
    <source>
        <strain evidence="1 2">PR63039</strain>
    </source>
</reference>
<sequence length="153" mass="17105">MRTQLVRQAQSQLHVQEWPIKNNKGPGVKKYLNSVGLGEGYAWCMAFVYWCVQEVCTDYKLSNPLKKTGGVLAQWNASKELRVMKPEVGDIFIMDFGKGLGHTGIVIAVNGDVITTIEGNTNDQASREGYIVAEKKRHIQTINKGFIRVFSNS</sequence>
<dbReference type="eggNOG" id="COG3409">
    <property type="taxonomic scope" value="Bacteria"/>
</dbReference>
<dbReference type="Pfam" id="PF05257">
    <property type="entry name" value="CHAP"/>
    <property type="match status" value="1"/>
</dbReference>